<evidence type="ECO:0000313" key="9">
    <source>
        <dbReference type="Proteomes" id="UP000825434"/>
    </source>
</evidence>
<feature type="compositionally biased region" description="Low complexity" evidence="3">
    <location>
        <begin position="1049"/>
        <end position="1061"/>
    </location>
</feature>
<feature type="signal peptide" evidence="5">
    <location>
        <begin position="1"/>
        <end position="19"/>
    </location>
</feature>
<evidence type="ECO:0000313" key="8">
    <source>
        <dbReference type="EMBL" id="QWU90178.1"/>
    </source>
</evidence>
<dbReference type="InterPro" id="IPR000782">
    <property type="entry name" value="FAS1_domain"/>
</dbReference>
<feature type="compositionally biased region" description="Basic residues" evidence="3">
    <location>
        <begin position="1194"/>
        <end position="1213"/>
    </location>
</feature>
<dbReference type="PANTHER" id="PTHR23236:SF12">
    <property type="entry name" value="EUKARYOTIC INITIATION FACTOR 4B-RELATED"/>
    <property type="match status" value="1"/>
</dbReference>
<protein>
    <recommendedName>
        <fullName evidence="10">RRM domain-containing protein</fullName>
    </recommendedName>
</protein>
<dbReference type="InterPro" id="IPR036378">
    <property type="entry name" value="FAS1_dom_sf"/>
</dbReference>
<evidence type="ECO:0000256" key="5">
    <source>
        <dbReference type="SAM" id="SignalP"/>
    </source>
</evidence>
<feature type="region of interest" description="Disordered" evidence="3">
    <location>
        <begin position="908"/>
        <end position="1026"/>
    </location>
</feature>
<keyword evidence="1 2" id="KW-0694">RNA-binding</keyword>
<feature type="region of interest" description="Disordered" evidence="3">
    <location>
        <begin position="1194"/>
        <end position="1228"/>
    </location>
</feature>
<dbReference type="Pfam" id="PF00076">
    <property type="entry name" value="RRM_1"/>
    <property type="match status" value="1"/>
</dbReference>
<dbReference type="PROSITE" id="PS50213">
    <property type="entry name" value="FAS1"/>
    <property type="match status" value="1"/>
</dbReference>
<evidence type="ECO:0000256" key="3">
    <source>
        <dbReference type="SAM" id="MobiDB-lite"/>
    </source>
</evidence>
<feature type="chain" id="PRO_5045226728" description="RRM domain-containing protein" evidence="5">
    <location>
        <begin position="20"/>
        <end position="1228"/>
    </location>
</feature>
<name>A0ABX8IF13_9ASCO</name>
<dbReference type="InterPro" id="IPR035979">
    <property type="entry name" value="RBD_domain_sf"/>
</dbReference>
<evidence type="ECO:0000256" key="1">
    <source>
        <dbReference type="ARBA" id="ARBA00022884"/>
    </source>
</evidence>
<feature type="domain" description="RRM" evidence="6">
    <location>
        <begin position="1108"/>
        <end position="1186"/>
    </location>
</feature>
<dbReference type="PANTHER" id="PTHR23236">
    <property type="entry name" value="EUKARYOTIC TRANSLATION INITIATION FACTOR 4B/4H"/>
    <property type="match status" value="1"/>
</dbReference>
<evidence type="ECO:0000259" key="7">
    <source>
        <dbReference type="PROSITE" id="PS50213"/>
    </source>
</evidence>
<gene>
    <name evidence="8" type="ORF">CA3LBN_004539</name>
</gene>
<dbReference type="SMART" id="SM00360">
    <property type="entry name" value="RRM"/>
    <property type="match status" value="1"/>
</dbReference>
<evidence type="ECO:0008006" key="10">
    <source>
        <dbReference type="Google" id="ProtNLM"/>
    </source>
</evidence>
<dbReference type="Pfam" id="PF02469">
    <property type="entry name" value="Fasciclin"/>
    <property type="match status" value="1"/>
</dbReference>
<dbReference type="Gene3D" id="2.30.180.10">
    <property type="entry name" value="FAS1 domain"/>
    <property type="match status" value="2"/>
</dbReference>
<accession>A0ABX8IF13</accession>
<dbReference type="Gene3D" id="3.30.70.330">
    <property type="match status" value="1"/>
</dbReference>
<dbReference type="SUPFAM" id="SSF82153">
    <property type="entry name" value="FAS1 domain"/>
    <property type="match status" value="2"/>
</dbReference>
<keyword evidence="9" id="KW-1185">Reference proteome</keyword>
<keyword evidence="4" id="KW-1133">Transmembrane helix</keyword>
<dbReference type="SMART" id="SM00554">
    <property type="entry name" value="FAS1"/>
    <property type="match status" value="2"/>
</dbReference>
<sequence length="1228" mass="137622">MLPIAICLWLALLALPISAKPTSTSIPPEPSPSSIVDYLSSEVQFSYFIRHLQRNGLVPLINSLQNVTLFAPVNSAFVDDEVLGNDTHQNLLRYFADQKLRIGYLDTRDMVADSLYILRETPSRNVTFPLKLSADLDQKQYYVNDVAQIVEFDFYAKHQHSFVQAIDHLLPLQPSICELLLDRNTDYINGHKMSFVKRLFQSVFLHPRIRGPTCPEFLGNTSTVIVPSDDMVEKSLSDVEIRYYTALFESSVDKTFDTSKDAISELSRDVSDMISFWLIPELVDGVNGTCSDVDISSKRKNPITPAPPHWDYSFSLDTKTHQLIINNSIRSSVNSTGLSARDGIVHIFDAESNPNSSFFSALDFRVPTLVPRKILYSLHYSQFVNELMFRKLGKLINGKTTNQTILLDALDRDDLQDDDEVVASSFSNKQNTLYKFMEGQLEPASGQKSNQRYQRLLTSKLCSNKRIGSCFKVKVTGGHHNGKAVTTFNNDINAFGQPHIAAGNTSIYIGDKTLEPPSSLKHTLADLLTEGAVNGRLEHIEIDKEFCMWTLEHLSKHGLNSVKQNRKGYSIILPCGHTIWEPLSGVQDRHDASIKNLGLVLKFLEAHPKKMKDVLKGLFIEDLIYSDFGLDDDIETSRIAKTLRGDAINISESYRTGDFNHIIKLNDTPLSVPLNSDVLFNQGVIHITNKLMLPQDFYVSFRDLLETTEGKKERFSITSLISVFPELRDALGLGKKEFATDYSILAPRPESLESMNVTKDFVHLPEFLQLHLLHNEDARTLKHCVSQHFETNSTFTIQTNRSDGVFDCRKNFDTGKTYLRLRTNRTELFGYNKDKEVKIVTHGCTSVNSNASCVFLIDKPLNLAWFSHDDDFLHVHIGWFSVAIGVLFGVLLVGTLFTSIMVFLGNRPRQQPKPLNSPTGFPTPPGSTFMRVTSDEDTNAGYDNGYESDDDLNRDETESLLSASGLRKKGRRGYGTIREDISSSSPSQRPKPIPASTPRTIKANKSSFTRDRNLPPTMSEPVQLDQQANVTRDDAMQEDIDIDNYEQQQGEELQAEQGKQLSPEERLQQTEKEADALNELNAQAGAALRSNDPEGAEKAAIQAEIDSRSVYIGNVDYGTVPMELQSHFASCGVVERLTIQTNKITGQPKGFAYLEFETAEGAHKAVATQDGSEFRGRPLKVSLKRTNVPSFVRGRGRGRGIRGRGNFRSRGRGFRGGGGFRGSRFNPY</sequence>
<dbReference type="InterPro" id="IPR012677">
    <property type="entry name" value="Nucleotide-bd_a/b_plait_sf"/>
</dbReference>
<evidence type="ECO:0000259" key="6">
    <source>
        <dbReference type="PROSITE" id="PS50102"/>
    </source>
</evidence>
<feature type="transmembrane region" description="Helical" evidence="4">
    <location>
        <begin position="877"/>
        <end position="904"/>
    </location>
</feature>
<organism evidence="8 9">
    <name type="scientific">Candidozyma haemuli</name>
    <dbReference type="NCBI Taxonomy" id="45357"/>
    <lineage>
        <taxon>Eukaryota</taxon>
        <taxon>Fungi</taxon>
        <taxon>Dikarya</taxon>
        <taxon>Ascomycota</taxon>
        <taxon>Saccharomycotina</taxon>
        <taxon>Pichiomycetes</taxon>
        <taxon>Metschnikowiaceae</taxon>
        <taxon>Candidozyma</taxon>
    </lineage>
</organism>
<dbReference type="Proteomes" id="UP000825434">
    <property type="component" value="Chromosome 7"/>
</dbReference>
<evidence type="ECO:0000256" key="2">
    <source>
        <dbReference type="PROSITE-ProRule" id="PRU00176"/>
    </source>
</evidence>
<keyword evidence="5" id="KW-0732">Signal</keyword>
<dbReference type="InterPro" id="IPR000504">
    <property type="entry name" value="RRM_dom"/>
</dbReference>
<feature type="region of interest" description="Disordered" evidence="3">
    <location>
        <begin position="1049"/>
        <end position="1070"/>
    </location>
</feature>
<dbReference type="PROSITE" id="PS50102">
    <property type="entry name" value="RRM"/>
    <property type="match status" value="1"/>
</dbReference>
<keyword evidence="4" id="KW-0812">Transmembrane</keyword>
<reference evidence="8 9" key="1">
    <citation type="submission" date="2021-06" db="EMBL/GenBank/DDBJ databases">
        <title>Candida outbreak in Lebanon.</title>
        <authorList>
            <person name="Finianos M."/>
        </authorList>
    </citation>
    <scope>NUCLEOTIDE SEQUENCE [LARGE SCALE GENOMIC DNA]</scope>
    <source>
        <strain evidence="8">CA3LBN</strain>
    </source>
</reference>
<feature type="compositionally biased region" description="Polar residues" evidence="3">
    <location>
        <begin position="997"/>
        <end position="1007"/>
    </location>
</feature>
<proteinExistence type="predicted"/>
<evidence type="ECO:0000256" key="4">
    <source>
        <dbReference type="SAM" id="Phobius"/>
    </source>
</evidence>
<keyword evidence="4" id="KW-0472">Membrane</keyword>
<dbReference type="EMBL" id="CP076667">
    <property type="protein sequence ID" value="QWU90178.1"/>
    <property type="molecule type" value="Genomic_DNA"/>
</dbReference>
<feature type="domain" description="FAS1" evidence="7">
    <location>
        <begin position="32"/>
        <end position="170"/>
    </location>
</feature>
<dbReference type="SUPFAM" id="SSF54928">
    <property type="entry name" value="RNA-binding domain, RBD"/>
    <property type="match status" value="1"/>
</dbReference>